<reference evidence="3 4" key="1">
    <citation type="submission" date="2016-01" db="EMBL/GenBank/DDBJ databases">
        <title>High potential of lignocellulose degradation of a new Verrucomicrobia species.</title>
        <authorList>
            <person name="Wang Y."/>
            <person name="Shi Y."/>
            <person name="Qiu Z."/>
            <person name="Liu S."/>
            <person name="Yang H."/>
        </authorList>
    </citation>
    <scope>NUCLEOTIDE SEQUENCE [LARGE SCALE GENOMIC DNA]</scope>
    <source>
        <strain evidence="3 4">TSB47</strain>
    </source>
</reference>
<proteinExistence type="predicted"/>
<dbReference type="AlphaFoldDB" id="A0A178IEM1"/>
<feature type="region of interest" description="Disordered" evidence="1">
    <location>
        <begin position="128"/>
        <end position="150"/>
    </location>
</feature>
<comment type="caution">
    <text evidence="3">The sequence shown here is derived from an EMBL/GenBank/DDBJ whole genome shotgun (WGS) entry which is preliminary data.</text>
</comment>
<feature type="signal peptide" evidence="2">
    <location>
        <begin position="1"/>
        <end position="24"/>
    </location>
</feature>
<sequence>MSPAASLTARLLLASILSGGALLAAGVSTESPFLPPGGSTPATQKPTESTPIEFRGLVADAEGLRFAIYEPTKQQGAWVRIGEKDAPYKILSYDSAMQAVIVDYEGKRQTLGLKEAKFGAGNVIAAAPAPAAAPQQPGARPPQRVTTGDDAKRLEAIRAEVARRRAAREAAAQQQQQGGQIPR</sequence>
<evidence type="ECO:0000256" key="2">
    <source>
        <dbReference type="SAM" id="SignalP"/>
    </source>
</evidence>
<evidence type="ECO:0000313" key="3">
    <source>
        <dbReference type="EMBL" id="OAM87476.1"/>
    </source>
</evidence>
<feature type="chain" id="PRO_5008088686" description="Type II secretion system protein GspC N-terminal domain-containing protein" evidence="2">
    <location>
        <begin position="25"/>
        <end position="183"/>
    </location>
</feature>
<keyword evidence="2" id="KW-0732">Signal</keyword>
<name>A0A178IEM1_9BACT</name>
<evidence type="ECO:0008006" key="5">
    <source>
        <dbReference type="Google" id="ProtNLM"/>
    </source>
</evidence>
<organism evidence="3 4">
    <name type="scientific">Termitidicoccus mucosus</name>
    <dbReference type="NCBI Taxonomy" id="1184151"/>
    <lineage>
        <taxon>Bacteria</taxon>
        <taxon>Pseudomonadati</taxon>
        <taxon>Verrucomicrobiota</taxon>
        <taxon>Opitutia</taxon>
        <taxon>Opitutales</taxon>
        <taxon>Opitutaceae</taxon>
        <taxon>Termitidicoccus</taxon>
    </lineage>
</organism>
<evidence type="ECO:0000313" key="4">
    <source>
        <dbReference type="Proteomes" id="UP000078486"/>
    </source>
</evidence>
<dbReference type="OrthoDB" id="200154at2"/>
<dbReference type="STRING" id="1184151.AW736_23230"/>
<keyword evidence="4" id="KW-1185">Reference proteome</keyword>
<dbReference type="EMBL" id="LRRQ01000171">
    <property type="protein sequence ID" value="OAM87476.1"/>
    <property type="molecule type" value="Genomic_DNA"/>
</dbReference>
<protein>
    <recommendedName>
        <fullName evidence="5">Type II secretion system protein GspC N-terminal domain-containing protein</fullName>
    </recommendedName>
</protein>
<feature type="compositionally biased region" description="Low complexity" evidence="1">
    <location>
        <begin position="128"/>
        <end position="144"/>
    </location>
</feature>
<evidence type="ECO:0000256" key="1">
    <source>
        <dbReference type="SAM" id="MobiDB-lite"/>
    </source>
</evidence>
<dbReference type="Proteomes" id="UP000078486">
    <property type="component" value="Unassembled WGS sequence"/>
</dbReference>
<gene>
    <name evidence="3" type="ORF">AW736_23230</name>
</gene>
<dbReference type="RefSeq" id="WP_068772671.1">
    <property type="nucleotide sequence ID" value="NZ_CP109796.1"/>
</dbReference>
<accession>A0A178IEM1</accession>